<accession>A0A446CU40</accession>
<dbReference type="InterPro" id="IPR042100">
    <property type="entry name" value="Bug_dom1"/>
</dbReference>
<feature type="chain" id="PRO_5019232236" description="Tripartite tricarboxylate transporter family receptor" evidence="2">
    <location>
        <begin position="28"/>
        <end position="327"/>
    </location>
</feature>
<gene>
    <name evidence="3" type="ORF">AVE30378_04536</name>
</gene>
<dbReference type="RefSeq" id="WP_129243784.1">
    <property type="nucleotide sequence ID" value="NZ_UFQC01000029.1"/>
</dbReference>
<dbReference type="EMBL" id="UFQC01000029">
    <property type="protein sequence ID" value="SSW71377.1"/>
    <property type="molecule type" value="Genomic_DNA"/>
</dbReference>
<dbReference type="Gene3D" id="3.40.190.10">
    <property type="entry name" value="Periplasmic binding protein-like II"/>
    <property type="match status" value="1"/>
</dbReference>
<dbReference type="Gene3D" id="3.40.190.150">
    <property type="entry name" value="Bordetella uptake gene, domain 1"/>
    <property type="match status" value="1"/>
</dbReference>
<dbReference type="AlphaFoldDB" id="A0A446CU40"/>
<dbReference type="PIRSF" id="PIRSF017082">
    <property type="entry name" value="YflP"/>
    <property type="match status" value="1"/>
</dbReference>
<dbReference type="SUPFAM" id="SSF53850">
    <property type="entry name" value="Periplasmic binding protein-like II"/>
    <property type="match status" value="1"/>
</dbReference>
<evidence type="ECO:0000313" key="4">
    <source>
        <dbReference type="Proteomes" id="UP000289465"/>
    </source>
</evidence>
<evidence type="ECO:0000256" key="1">
    <source>
        <dbReference type="ARBA" id="ARBA00006987"/>
    </source>
</evidence>
<proteinExistence type="inferred from homology"/>
<evidence type="ECO:0000313" key="3">
    <source>
        <dbReference type="EMBL" id="SSW71377.1"/>
    </source>
</evidence>
<feature type="signal peptide" evidence="2">
    <location>
        <begin position="1"/>
        <end position="27"/>
    </location>
</feature>
<protein>
    <recommendedName>
        <fullName evidence="5">Tripartite tricarboxylate transporter family receptor</fullName>
    </recommendedName>
</protein>
<name>A0A446CU40_9BURK</name>
<dbReference type="PANTHER" id="PTHR42928:SF5">
    <property type="entry name" value="BLR1237 PROTEIN"/>
    <property type="match status" value="1"/>
</dbReference>
<dbReference type="CDD" id="cd07012">
    <property type="entry name" value="PBP2_Bug_TTT"/>
    <property type="match status" value="1"/>
</dbReference>
<sequence length="327" mass="34604">MKTRRQVALALLAGLTAFLVPTLASHAAEGYPNKPLRLIAPSSPGGILDITSRVVGKKLSERLGQPVVVENVPGAAGILGMQAMLRAEPDGYTMVMGSSGPNAVNYTLYSKLPYGMSDFAPVVRIITMPNALVVNADSPLKTLAEFRAYARKKQGNLSMAVSMLGTSGHLGGELLKNRLDFTAVTVPYKGAAPATNDLVAGQVDFTVENVITVAPLVKAGRLRALAVTTRERSQILPDVPTLAEQGYPDIDVGAWLGVLVSARTPPAIVARLNAELNAVLGDEEVKKQLAQQGGITLGGTPAEFDGFIRSEKDRWEKIIKAAGIKVE</sequence>
<dbReference type="PANTHER" id="PTHR42928">
    <property type="entry name" value="TRICARBOXYLATE-BINDING PROTEIN"/>
    <property type="match status" value="1"/>
</dbReference>
<organism evidence="3 4">
    <name type="scientific">Achromobacter veterisilvae</name>
    <dbReference type="NCBI Taxonomy" id="2069367"/>
    <lineage>
        <taxon>Bacteria</taxon>
        <taxon>Pseudomonadati</taxon>
        <taxon>Pseudomonadota</taxon>
        <taxon>Betaproteobacteria</taxon>
        <taxon>Burkholderiales</taxon>
        <taxon>Alcaligenaceae</taxon>
        <taxon>Achromobacter</taxon>
    </lineage>
</organism>
<evidence type="ECO:0008006" key="5">
    <source>
        <dbReference type="Google" id="ProtNLM"/>
    </source>
</evidence>
<evidence type="ECO:0000256" key="2">
    <source>
        <dbReference type="SAM" id="SignalP"/>
    </source>
</evidence>
<reference evidence="3 4" key="1">
    <citation type="submission" date="2018-07" db="EMBL/GenBank/DDBJ databases">
        <authorList>
            <person name="Peeters C."/>
        </authorList>
    </citation>
    <scope>NUCLEOTIDE SEQUENCE [LARGE SCALE GENOMIC DNA]</scope>
    <source>
        <strain evidence="3 4">LMG 30378</strain>
    </source>
</reference>
<dbReference type="Proteomes" id="UP000289465">
    <property type="component" value="Unassembled WGS sequence"/>
</dbReference>
<dbReference type="Pfam" id="PF03401">
    <property type="entry name" value="TctC"/>
    <property type="match status" value="1"/>
</dbReference>
<dbReference type="InterPro" id="IPR005064">
    <property type="entry name" value="BUG"/>
</dbReference>
<dbReference type="OrthoDB" id="8893315at2"/>
<keyword evidence="2" id="KW-0732">Signal</keyword>
<comment type="similarity">
    <text evidence="1">Belongs to the UPF0065 (bug) family.</text>
</comment>